<feature type="compositionally biased region" description="Polar residues" evidence="3">
    <location>
        <begin position="332"/>
        <end position="345"/>
    </location>
</feature>
<sequence>MTDETAATEKMEVSAPSTSAEQVNGDDVDAEAKRLMGVGSRNLVMKDIRSAVNAFQEASSLLGKKYGEMAHQCADAFFYYGTALLELARMENNVLGNALEGMPEDEDEESEEDLNIPSASNLDDRRLLLPDRLSMTDETAATEKMEVSAPSTSAEQVNGDDVDAEAKRLMGAGSRNLVMKDIRSAVNAFQEASSLLGKKYGEMAHQCADASYYYGTALLELACMENNVLGNALEGMPEDEDEESEEDPNIPSASNLDEEGADSDNEKTEDKENEEEEVGNLQQRRPKRKPEDGNPLKESKKARAEPVENGSGNGEAAVPTNKPVEEPKEAENQTPMETSVVESTA</sequence>
<evidence type="ECO:0000256" key="3">
    <source>
        <dbReference type="SAM" id="MobiDB-lite"/>
    </source>
</evidence>
<dbReference type="GO" id="GO:0042393">
    <property type="term" value="F:histone binding"/>
    <property type="evidence" value="ECO:0007669"/>
    <property type="project" value="TreeGrafter"/>
</dbReference>
<evidence type="ECO:0000313" key="4">
    <source>
        <dbReference type="EMBL" id="KAG9483052.1"/>
    </source>
</evidence>
<dbReference type="AlphaFoldDB" id="A0A8J6K7V4"/>
<evidence type="ECO:0008006" key="6">
    <source>
        <dbReference type="Google" id="ProtNLM"/>
    </source>
</evidence>
<keyword evidence="5" id="KW-1185">Reference proteome</keyword>
<evidence type="ECO:0000256" key="2">
    <source>
        <dbReference type="ARBA" id="ARBA00022803"/>
    </source>
</evidence>
<dbReference type="OrthoDB" id="5587616at2759"/>
<accession>A0A8J6K7V4</accession>
<name>A0A8J6K7V4_ELECQ</name>
<feature type="region of interest" description="Disordered" evidence="3">
    <location>
        <begin position="1"/>
        <end position="24"/>
    </location>
</feature>
<feature type="compositionally biased region" description="Acidic residues" evidence="3">
    <location>
        <begin position="102"/>
        <end position="114"/>
    </location>
</feature>
<dbReference type="PANTHER" id="PTHR15081:SF1">
    <property type="entry name" value="NUCLEAR AUTOANTIGENIC SPERM PROTEIN"/>
    <property type="match status" value="1"/>
</dbReference>
<proteinExistence type="predicted"/>
<dbReference type="GO" id="GO:0005654">
    <property type="term" value="C:nucleoplasm"/>
    <property type="evidence" value="ECO:0007669"/>
    <property type="project" value="TreeGrafter"/>
</dbReference>
<feature type="region of interest" description="Disordered" evidence="3">
    <location>
        <begin position="100"/>
        <end position="121"/>
    </location>
</feature>
<feature type="compositionally biased region" description="Basic and acidic residues" evidence="3">
    <location>
        <begin position="289"/>
        <end position="306"/>
    </location>
</feature>
<comment type="caution">
    <text evidence="4">The sequence shown here is derived from an EMBL/GenBank/DDBJ whole genome shotgun (WGS) entry which is preliminary data.</text>
</comment>
<reference evidence="4" key="1">
    <citation type="thesis" date="2020" institute="ProQuest LLC" country="789 East Eisenhower Parkway, Ann Arbor, MI, USA">
        <title>Comparative Genomics and Chromosome Evolution.</title>
        <authorList>
            <person name="Mudd A.B."/>
        </authorList>
    </citation>
    <scope>NUCLEOTIDE SEQUENCE</scope>
    <source>
        <strain evidence="4">HN-11 Male</strain>
        <tissue evidence="4">Kidney and liver</tissue>
    </source>
</reference>
<evidence type="ECO:0000313" key="5">
    <source>
        <dbReference type="Proteomes" id="UP000770717"/>
    </source>
</evidence>
<organism evidence="4 5">
    <name type="scientific">Eleutherodactylus coqui</name>
    <name type="common">Puerto Rican coqui</name>
    <dbReference type="NCBI Taxonomy" id="57060"/>
    <lineage>
        <taxon>Eukaryota</taxon>
        <taxon>Metazoa</taxon>
        <taxon>Chordata</taxon>
        <taxon>Craniata</taxon>
        <taxon>Vertebrata</taxon>
        <taxon>Euteleostomi</taxon>
        <taxon>Amphibia</taxon>
        <taxon>Batrachia</taxon>
        <taxon>Anura</taxon>
        <taxon>Neobatrachia</taxon>
        <taxon>Hyloidea</taxon>
        <taxon>Eleutherodactylidae</taxon>
        <taxon>Eleutherodactylinae</taxon>
        <taxon>Eleutherodactylus</taxon>
        <taxon>Eleutherodactylus</taxon>
    </lineage>
</organism>
<dbReference type="GO" id="GO:0034080">
    <property type="term" value="P:CENP-A containing chromatin assembly"/>
    <property type="evidence" value="ECO:0007669"/>
    <property type="project" value="TreeGrafter"/>
</dbReference>
<dbReference type="GO" id="GO:0006335">
    <property type="term" value="P:DNA replication-dependent chromatin assembly"/>
    <property type="evidence" value="ECO:0007669"/>
    <property type="project" value="TreeGrafter"/>
</dbReference>
<dbReference type="InterPro" id="IPR051730">
    <property type="entry name" value="NASP-like"/>
</dbReference>
<dbReference type="EMBL" id="WNTK01000005">
    <property type="protein sequence ID" value="KAG9483052.1"/>
    <property type="molecule type" value="Genomic_DNA"/>
</dbReference>
<feature type="region of interest" description="Disordered" evidence="3">
    <location>
        <begin position="234"/>
        <end position="345"/>
    </location>
</feature>
<dbReference type="Proteomes" id="UP000770717">
    <property type="component" value="Unassembled WGS sequence"/>
</dbReference>
<keyword evidence="2" id="KW-0802">TPR repeat</keyword>
<feature type="compositionally biased region" description="Acidic residues" evidence="3">
    <location>
        <begin position="236"/>
        <end position="248"/>
    </location>
</feature>
<evidence type="ECO:0000256" key="1">
    <source>
        <dbReference type="ARBA" id="ARBA00022737"/>
    </source>
</evidence>
<gene>
    <name evidence="4" type="ORF">GDO78_009149</name>
</gene>
<protein>
    <recommendedName>
        <fullName evidence="6">Nuclear autoantigenic sperm protein</fullName>
    </recommendedName>
</protein>
<dbReference type="PANTHER" id="PTHR15081">
    <property type="entry name" value="NUCLEAR AUTOANTIGENIC SPERM PROTEIN NASP -RELATED"/>
    <property type="match status" value="1"/>
</dbReference>
<keyword evidence="1" id="KW-0677">Repeat</keyword>